<evidence type="ECO:0000313" key="2">
    <source>
        <dbReference type="Proteomes" id="UP000636891"/>
    </source>
</evidence>
<sequence>MLVFDASMRLKGIHPPLKDTARLYNLRAEAINKLCKIKRPSQETGLSFRYWWKVLDFDITDFELTVSRYDELCKRKPADAVLDN</sequence>
<protein>
    <submittedName>
        <fullName evidence="1">Uncharacterized protein</fullName>
    </submittedName>
</protein>
<dbReference type="Proteomes" id="UP000636891">
    <property type="component" value="Unassembled WGS sequence"/>
</dbReference>
<keyword evidence="2" id="KW-1185">Reference proteome</keyword>
<accession>A0ABR7CJ29</accession>
<reference evidence="1 2" key="1">
    <citation type="submission" date="2020-08" db="EMBL/GenBank/DDBJ databases">
        <title>Genome public.</title>
        <authorList>
            <person name="Liu C."/>
            <person name="Sun Q."/>
        </authorList>
    </citation>
    <scope>NUCLEOTIDE SEQUENCE [LARGE SCALE GENOMIC DNA]</scope>
    <source>
        <strain evidence="1 2">New-7</strain>
    </source>
</reference>
<gene>
    <name evidence="1" type="ORF">H8S08_01270</name>
</gene>
<dbReference type="EMBL" id="JACOOK010000001">
    <property type="protein sequence ID" value="MBC5615650.1"/>
    <property type="molecule type" value="Genomic_DNA"/>
</dbReference>
<dbReference type="RefSeq" id="WP_118656972.1">
    <property type="nucleotide sequence ID" value="NZ_JACOOK010000001.1"/>
</dbReference>
<organism evidence="1 2">
    <name type="scientific">Alistipes hominis</name>
    <dbReference type="NCBI Taxonomy" id="2763015"/>
    <lineage>
        <taxon>Bacteria</taxon>
        <taxon>Pseudomonadati</taxon>
        <taxon>Bacteroidota</taxon>
        <taxon>Bacteroidia</taxon>
        <taxon>Bacteroidales</taxon>
        <taxon>Rikenellaceae</taxon>
        <taxon>Alistipes</taxon>
    </lineage>
</organism>
<evidence type="ECO:0000313" key="1">
    <source>
        <dbReference type="EMBL" id="MBC5615650.1"/>
    </source>
</evidence>
<name>A0ABR7CJ29_9BACT</name>
<proteinExistence type="predicted"/>
<comment type="caution">
    <text evidence="1">The sequence shown here is derived from an EMBL/GenBank/DDBJ whole genome shotgun (WGS) entry which is preliminary data.</text>
</comment>